<evidence type="ECO:0000256" key="1">
    <source>
        <dbReference type="SAM" id="Phobius"/>
    </source>
</evidence>
<feature type="transmembrane region" description="Helical" evidence="1">
    <location>
        <begin position="41"/>
        <end position="62"/>
    </location>
</feature>
<gene>
    <name evidence="2" type="ORF">PP769_06635</name>
</gene>
<dbReference type="KEGG" id="nall:PP769_06635"/>
<evidence type="ECO:0000313" key="3">
    <source>
        <dbReference type="Proteomes" id="UP001302719"/>
    </source>
</evidence>
<organism evidence="2 3">
    <name type="scientific">Candidatus Nitrospira allomarina</name>
    <dbReference type="NCBI Taxonomy" id="3020900"/>
    <lineage>
        <taxon>Bacteria</taxon>
        <taxon>Pseudomonadati</taxon>
        <taxon>Nitrospirota</taxon>
        <taxon>Nitrospiria</taxon>
        <taxon>Nitrospirales</taxon>
        <taxon>Nitrospiraceae</taxon>
        <taxon>Nitrospira</taxon>
    </lineage>
</organism>
<dbReference type="RefSeq" id="WP_312646182.1">
    <property type="nucleotide sequence ID" value="NZ_CP116967.1"/>
</dbReference>
<accession>A0AA96GD70</accession>
<keyword evidence="1" id="KW-0812">Transmembrane</keyword>
<dbReference type="Proteomes" id="UP001302719">
    <property type="component" value="Chromosome"/>
</dbReference>
<keyword evidence="1" id="KW-0472">Membrane</keyword>
<evidence type="ECO:0000313" key="2">
    <source>
        <dbReference type="EMBL" id="WNM59436.1"/>
    </source>
</evidence>
<feature type="transmembrane region" description="Helical" evidence="1">
    <location>
        <begin position="15"/>
        <end position="35"/>
    </location>
</feature>
<proteinExistence type="predicted"/>
<dbReference type="EMBL" id="CP116967">
    <property type="protein sequence ID" value="WNM59436.1"/>
    <property type="molecule type" value="Genomic_DNA"/>
</dbReference>
<dbReference type="AlphaFoldDB" id="A0AA96GD70"/>
<reference evidence="2 3" key="1">
    <citation type="submission" date="2023-01" db="EMBL/GenBank/DDBJ databases">
        <title>Cultivation and genomic characterization of new, ubiquitous marine nitrite-oxidizing bacteria from the Nitrospirales.</title>
        <authorList>
            <person name="Mueller A.J."/>
            <person name="Daebeler A."/>
            <person name="Herbold C.W."/>
            <person name="Kirkegaard R.H."/>
            <person name="Daims H."/>
        </authorList>
    </citation>
    <scope>NUCLEOTIDE SEQUENCE [LARGE SCALE GENOMIC DNA]</scope>
    <source>
        <strain evidence="2 3">VA</strain>
    </source>
</reference>
<keyword evidence="1" id="KW-1133">Transmembrane helix</keyword>
<protein>
    <submittedName>
        <fullName evidence="2">Uncharacterized protein</fullName>
    </submittedName>
</protein>
<name>A0AA96GD70_9BACT</name>
<keyword evidence="3" id="KW-1185">Reference proteome</keyword>
<sequence>MNNLLSALSAMTQGLGHVASIVLAALLIILGWLVIVNPALLAWIVGLILMLIGIAILAGVFAPAGRDR</sequence>